<feature type="domain" description="UDENN" evidence="5">
    <location>
        <begin position="189"/>
        <end position="641"/>
    </location>
</feature>
<feature type="region of interest" description="Disordered" evidence="4">
    <location>
        <begin position="953"/>
        <end position="1005"/>
    </location>
</feature>
<accession>A0A671YX40</accession>
<reference evidence="7" key="3">
    <citation type="submission" date="2025-09" db="UniProtKB">
        <authorList>
            <consortium name="Ensembl"/>
        </authorList>
    </citation>
    <scope>IDENTIFICATION</scope>
</reference>
<dbReference type="CTD" id="55667"/>
<dbReference type="Pfam" id="PF03455">
    <property type="entry name" value="dDENN"/>
    <property type="match status" value="1"/>
</dbReference>
<dbReference type="Proteomes" id="UP000472265">
    <property type="component" value="Chromosome 10"/>
</dbReference>
<evidence type="ECO:0000256" key="1">
    <source>
        <dbReference type="ARBA" id="ARBA00022553"/>
    </source>
</evidence>
<evidence type="ECO:0000256" key="4">
    <source>
        <dbReference type="SAM" id="MobiDB-lite"/>
    </source>
</evidence>
<dbReference type="Gene3D" id="2.100.10.50">
    <property type="match status" value="1"/>
</dbReference>
<dbReference type="GeneID" id="115589650"/>
<feature type="region of interest" description="Disordered" evidence="4">
    <location>
        <begin position="1456"/>
        <end position="1493"/>
    </location>
</feature>
<feature type="compositionally biased region" description="Acidic residues" evidence="4">
    <location>
        <begin position="1162"/>
        <end position="1172"/>
    </location>
</feature>
<feature type="compositionally biased region" description="Polar residues" evidence="4">
    <location>
        <begin position="902"/>
        <end position="915"/>
    </location>
</feature>
<feature type="compositionally biased region" description="Polar residues" evidence="4">
    <location>
        <begin position="1643"/>
        <end position="1654"/>
    </location>
</feature>
<feature type="compositionally biased region" description="Basic and acidic residues" evidence="4">
    <location>
        <begin position="1181"/>
        <end position="1195"/>
    </location>
</feature>
<dbReference type="SMART" id="SM00799">
    <property type="entry name" value="DENN"/>
    <property type="match status" value="1"/>
</dbReference>
<sequence length="1925" mass="211440">MIEDKGHRVTDYFVVAGLTDKSTPLEQDLSETKSSGPKAPITDLAVINRSAGETVPEGFTCIDSTYSGQPANLNHGSLKSPELFLCYRRGRGKPPLIDIGVLYEGKERLIQGCEVIQATPYGRCANVNNSSANSQRIFITFRRAPPVQPQNSLAVTDICVIITSKGETPPHTFCKVEKNLNIGMWGSNVFLCYKKSVSASNSISYKAGLIFRYPPEDYESFPLSESVPLFCLPMGAKIECWAPNTRDPLPVFSTFVLTISSGEKVYGSAIQFYEPYSVDQLSEKQKIQLGVLSTVEKKMIPNRPVNTNKCICLLSRWPFFESFRKFLMFLYKLSVSGPHPLPIEKHISHFMHNVSFPSPQRPRILVQLSAHDNLILSQPVCTPLPLSGADYGTLLMNLGSENCATLLHFVLLENKILLHSLRPAVLTGVAEAVVAMIFPFQWQCPYIPLCPLSLAGVLNAPCPFIVGVDSRYFDLYDPPPDVVCVDLDTNTIYLSDEKRHNNWKNLPKKPCKTLMNSLSNLHHPLASVSVRQTSQDSSAVDMTPIEADFTWQKKKTSLEMEIQETFLRFMASILKGYRSYLKPITQAPSEKATAADSLYDLQGFLKSRDRAHQKFYSQLTKTQIFIRFIEECTFVSDKDTGLAFFDDCVEKLFPSDKITDKGTKVEGESSEDTRLLELDESQKSEHTVFVMPPEPPVNDGPEPAPKYTYKSFPKLHVELFDRPRELKPALSSRAAGASSSSSPAQLARRTKQEIKLAYKMAKRFYSNPPLWARCLFSHCYSLWFICLPAGVRLAKSKSRAMQQAYNVLLKMRTTEVEVLDEVCYRVVMQLCGLWGLPVMAVRVLVEMKKAGVHPNAITYGYYNKAVLEGPWPSRNRSGLFMWTKLRNVLRGVGQFKQALDRTPSNKGPTLSTTAASKGGSALTDADRLSHGSADSSNEVNGEEHNVFAHSHSMEDTSDNHCSTGRQSDQGYGSKDELHQELAEPSHAASTEERNNSKTQLNGGDIAGSVDSAVAVAEPPSPVDVPSPVPSIVKLSTGSFDGGRETGTGKLFRRHSKSDNVSLPDDDASLAAGDVANQTQPQRQKSFTERSCSFSAETRAGMLLEKGVDHMASQMGADARILAEALCAAQSPPPNSVSKALFKDLEEEPEDDRGLILGKLPEEEGPGEAEEEKGNDVAVEGTEAKMEKRERKHTETQEEDSGLRSATLERADVEAGADPLSLLVSETEESASVTSQETQRSVPAVVSRNLAEEIEMYMSLRSPLGVKSSSMELQQAQGDSADSPQPKPSLERRSSLPVPPVKTPAGSPGDTPRRSPSMVTRSKTFAVKTKVPSSIAGSPGARSASLAALVKSSQGGSLGSVINSISGIKMDTLLSGPKIDVLKSGMKQAANVASKVWGAVASAYSYSDDEDEQAQGGGGFPVSLDEQMLAAHDMDDSPERGPIPGLVANGLNQSCTSLGSSSGSSDTGRGTHQTHPTPGRAGRGPDSEQGSSLHASSSSIYQNCALEVLMSSCSQCRSCEALVYDEEIMAGWTADDSNLNTNCPFCRTAFLPLLHVEFHDLRTVTGFYMNPSASGDSIHSTSAQPTASSSVDIKAPDLISFPEEEPRETPDDRPGIHKSLIPEPVQSDPLGLLEHQAAGKHQKCSGTSLTRSNSVGGPLQSLDYSQRPGHGVSTTSLPCSLQEVSDGMGTKRPNPKPVSVPYLSPLVLRKELETLLENEGDQVIYTHKFLSQHPIIFWNLVWYFRRLDLPSHLPGLILTSEHCNKGVQLPLTSLSQDSKQVYVQLLWDNINLHQEHGDPLYLQWRTLLEKKATLAPTDHQEIRTLLNTIVRNIQTNDVYGPINLLIREIKRRPEGVKRQRSIYRDILFLSLVALGKENIDVEAFDREYRIAYDQLSTEQLKSLHRIDEPPTPSIQWCLKSFGTPFI</sequence>
<evidence type="ECO:0000313" key="7">
    <source>
        <dbReference type="Ensembl" id="ENSSAUP00010067563.1"/>
    </source>
</evidence>
<protein>
    <submittedName>
        <fullName evidence="7">DENN domain containing 4C</fullName>
    </submittedName>
</protein>
<dbReference type="Gene3D" id="3.40.50.11500">
    <property type="match status" value="1"/>
</dbReference>
<dbReference type="InParanoid" id="A0A671YX40"/>
<dbReference type="PROSITE" id="PS51498">
    <property type="entry name" value="MABP"/>
    <property type="match status" value="1"/>
</dbReference>
<proteinExistence type="predicted"/>
<feature type="region of interest" description="Disordered" evidence="4">
    <location>
        <begin position="1158"/>
        <end position="1243"/>
    </location>
</feature>
<feature type="region of interest" description="Disordered" evidence="4">
    <location>
        <begin position="899"/>
        <end position="940"/>
    </location>
</feature>
<dbReference type="PROSITE" id="PS51375">
    <property type="entry name" value="PPR"/>
    <property type="match status" value="1"/>
</dbReference>
<feature type="compositionally biased region" description="Polar residues" evidence="4">
    <location>
        <begin position="1574"/>
        <end position="1590"/>
    </location>
</feature>
<feature type="compositionally biased region" description="Basic and acidic residues" evidence="4">
    <location>
        <begin position="973"/>
        <end position="995"/>
    </location>
</feature>
<dbReference type="PANTHER" id="PTHR12296:SF17">
    <property type="entry name" value="DENN DOMAIN-CONTAINING PROTEIN 4C"/>
    <property type="match status" value="1"/>
</dbReference>
<evidence type="ECO:0000313" key="8">
    <source>
        <dbReference type="Proteomes" id="UP000472265"/>
    </source>
</evidence>
<dbReference type="OMA" id="ICYRVMM"/>
<dbReference type="Pfam" id="PF02141">
    <property type="entry name" value="DENN"/>
    <property type="match status" value="1"/>
</dbReference>
<feature type="compositionally biased region" description="Low complexity" evidence="4">
    <location>
        <begin position="1456"/>
        <end position="1470"/>
    </location>
</feature>
<dbReference type="SMART" id="SM00801">
    <property type="entry name" value="dDENN"/>
    <property type="match status" value="1"/>
</dbReference>
<dbReference type="OrthoDB" id="75250at2759"/>
<evidence type="ECO:0000259" key="6">
    <source>
        <dbReference type="PROSITE" id="PS51498"/>
    </source>
</evidence>
<keyword evidence="1" id="KW-0597">Phosphoprotein</keyword>
<evidence type="ECO:0000259" key="5">
    <source>
        <dbReference type="PROSITE" id="PS50211"/>
    </source>
</evidence>
<keyword evidence="2" id="KW-0344">Guanine-nucleotide releasing factor</keyword>
<dbReference type="Pfam" id="PF10240">
    <property type="entry name" value="DUF2464"/>
    <property type="match status" value="1"/>
</dbReference>
<dbReference type="PANTHER" id="PTHR12296">
    <property type="entry name" value="DENN DOMAIN-CONTAINING PROTEIN 4"/>
    <property type="match status" value="1"/>
</dbReference>
<dbReference type="Pfam" id="PF03456">
    <property type="entry name" value="uDENN"/>
    <property type="match status" value="1"/>
</dbReference>
<dbReference type="SMART" id="SM00800">
    <property type="entry name" value="uDENN"/>
    <property type="match status" value="1"/>
</dbReference>
<dbReference type="InterPro" id="IPR002885">
    <property type="entry name" value="PPR_rpt"/>
</dbReference>
<dbReference type="InterPro" id="IPR043153">
    <property type="entry name" value="DENN_C"/>
</dbReference>
<evidence type="ECO:0000256" key="2">
    <source>
        <dbReference type="ARBA" id="ARBA00022658"/>
    </source>
</evidence>
<dbReference type="InterPro" id="IPR001194">
    <property type="entry name" value="cDENN_dom"/>
</dbReference>
<evidence type="ECO:0000256" key="3">
    <source>
        <dbReference type="PROSITE-ProRule" id="PRU00708"/>
    </source>
</evidence>
<reference evidence="7" key="1">
    <citation type="submission" date="2021-04" db="EMBL/GenBank/DDBJ databases">
        <authorList>
            <consortium name="Wellcome Sanger Institute Data Sharing"/>
        </authorList>
    </citation>
    <scope>NUCLEOTIDE SEQUENCE [LARGE SCALE GENOMIC DNA]</scope>
</reference>
<dbReference type="Ensembl" id="ENSSAUT00010070723.1">
    <property type="protein sequence ID" value="ENSSAUP00010067563.1"/>
    <property type="gene ID" value="ENSSAUG00010026811.1"/>
</dbReference>
<dbReference type="PROSITE" id="PS50211">
    <property type="entry name" value="DENN"/>
    <property type="match status" value="1"/>
</dbReference>
<name>A0A671YX40_SPAAU</name>
<dbReference type="InterPro" id="IPR005112">
    <property type="entry name" value="dDENN_dom"/>
</dbReference>
<feature type="domain" description="MABP" evidence="6">
    <location>
        <begin position="38"/>
        <end position="197"/>
    </location>
</feature>
<keyword evidence="8" id="KW-1185">Reference proteome</keyword>
<dbReference type="GO" id="GO:0005829">
    <property type="term" value="C:cytosol"/>
    <property type="evidence" value="ECO:0007669"/>
    <property type="project" value="UniProtKB-ARBA"/>
</dbReference>
<dbReference type="GeneTree" id="ENSGT00940000158215"/>
<dbReference type="GO" id="GO:0005085">
    <property type="term" value="F:guanyl-nucleotide exchange factor activity"/>
    <property type="evidence" value="ECO:0007669"/>
    <property type="project" value="UniProtKB-KW"/>
</dbReference>
<organism evidence="7 8">
    <name type="scientific">Sparus aurata</name>
    <name type="common">Gilthead sea bream</name>
    <dbReference type="NCBI Taxonomy" id="8175"/>
    <lineage>
        <taxon>Eukaryota</taxon>
        <taxon>Metazoa</taxon>
        <taxon>Chordata</taxon>
        <taxon>Craniata</taxon>
        <taxon>Vertebrata</taxon>
        <taxon>Euteleostomi</taxon>
        <taxon>Actinopterygii</taxon>
        <taxon>Neopterygii</taxon>
        <taxon>Teleostei</taxon>
        <taxon>Neoteleostei</taxon>
        <taxon>Acanthomorphata</taxon>
        <taxon>Eupercaria</taxon>
        <taxon>Spariformes</taxon>
        <taxon>Sparidae</taxon>
        <taxon>Sparus</taxon>
    </lineage>
</organism>
<dbReference type="InterPro" id="IPR051696">
    <property type="entry name" value="DENN_Domain_GEFs"/>
</dbReference>
<feature type="region of interest" description="Disordered" evidence="4">
    <location>
        <begin position="1034"/>
        <end position="1067"/>
    </location>
</feature>
<dbReference type="Gene3D" id="1.25.40.10">
    <property type="entry name" value="Tetratricopeptide repeat domain"/>
    <property type="match status" value="1"/>
</dbReference>
<feature type="compositionally biased region" description="Polar residues" evidence="4">
    <location>
        <begin position="959"/>
        <end position="970"/>
    </location>
</feature>
<reference evidence="7" key="2">
    <citation type="submission" date="2025-08" db="UniProtKB">
        <authorList>
            <consortium name="Ensembl"/>
        </authorList>
    </citation>
    <scope>IDENTIFICATION</scope>
</reference>
<feature type="repeat" description="PPR" evidence="3">
    <location>
        <begin position="820"/>
        <end position="854"/>
    </location>
</feature>
<dbReference type="FunFam" id="2.100.10.50:FF:000001">
    <property type="entry name" value="DENN domain containing 4C"/>
    <property type="match status" value="1"/>
</dbReference>
<dbReference type="GO" id="GO:0000813">
    <property type="term" value="C:ESCRT I complex"/>
    <property type="evidence" value="ECO:0007669"/>
    <property type="project" value="InterPro"/>
</dbReference>
<feature type="compositionally biased region" description="Polar residues" evidence="4">
    <location>
        <begin position="1266"/>
        <end position="1282"/>
    </location>
</feature>
<feature type="compositionally biased region" description="Low complexity" evidence="4">
    <location>
        <begin position="1219"/>
        <end position="1238"/>
    </location>
</feature>
<dbReference type="InterPro" id="IPR037516">
    <property type="entry name" value="Tripartite_DENN"/>
</dbReference>
<dbReference type="GO" id="GO:0032483">
    <property type="term" value="P:regulation of Rab protein signal transduction"/>
    <property type="evidence" value="ECO:0007669"/>
    <property type="project" value="TreeGrafter"/>
</dbReference>
<dbReference type="FunFam" id="1.25.40.10:FF:000042">
    <property type="entry name" value="C-myc promoter-binding protein isoform X1"/>
    <property type="match status" value="1"/>
</dbReference>
<dbReference type="InterPro" id="IPR023341">
    <property type="entry name" value="MABP"/>
</dbReference>
<feature type="region of interest" description="Disordered" evidence="4">
    <location>
        <begin position="1265"/>
        <end position="1323"/>
    </location>
</feature>
<feature type="compositionally biased region" description="Polar residues" evidence="4">
    <location>
        <begin position="1671"/>
        <end position="1682"/>
    </location>
</feature>
<feature type="region of interest" description="Disordered" evidence="4">
    <location>
        <begin position="1574"/>
        <end position="1695"/>
    </location>
</feature>
<gene>
    <name evidence="7" type="primary">DENND4C</name>
    <name evidence="7" type="synonym">dennd4c</name>
</gene>
<dbReference type="InterPro" id="IPR018798">
    <property type="entry name" value="MVB12A/B"/>
</dbReference>
<dbReference type="InterPro" id="IPR005113">
    <property type="entry name" value="uDENN_dom"/>
</dbReference>
<dbReference type="InterPro" id="IPR011990">
    <property type="entry name" value="TPR-like_helical_dom_sf"/>
</dbReference>
<dbReference type="RefSeq" id="XP_030286561.1">
    <property type="nucleotide sequence ID" value="XM_030430701.1"/>
</dbReference>